<dbReference type="RefSeq" id="WP_283759305.1">
    <property type="nucleotide sequence ID" value="NZ_JAQOSQ010000017.1"/>
</dbReference>
<reference evidence="2 3" key="1">
    <citation type="submission" date="2023-01" db="EMBL/GenBank/DDBJ databases">
        <title>Novel diversity within Roseofilum (Cyanobacteria; Desertifilaceae) from marine benthic mats with descriptions of four novel species.</title>
        <authorList>
            <person name="Wang Y."/>
            <person name="Berthold D.E."/>
            <person name="Hu J."/>
            <person name="Lefler F.W."/>
            <person name="Laughinghouse H.D. IV."/>
        </authorList>
    </citation>
    <scope>NUCLEOTIDE SEQUENCE [LARGE SCALE GENOMIC DNA]</scope>
    <source>
        <strain evidence="2 3">BLCC-M143</strain>
    </source>
</reference>
<keyword evidence="3" id="KW-1185">Reference proteome</keyword>
<evidence type="ECO:0000313" key="2">
    <source>
        <dbReference type="EMBL" id="MDJ1184650.1"/>
    </source>
</evidence>
<gene>
    <name evidence="2" type="ORF">PMH09_15795</name>
</gene>
<dbReference type="Pfam" id="PF13365">
    <property type="entry name" value="Trypsin_2"/>
    <property type="match status" value="1"/>
</dbReference>
<dbReference type="Proteomes" id="UP001232992">
    <property type="component" value="Unassembled WGS sequence"/>
</dbReference>
<dbReference type="Gene3D" id="2.40.10.120">
    <property type="match status" value="1"/>
</dbReference>
<dbReference type="SUPFAM" id="SSF50494">
    <property type="entry name" value="Trypsin-like serine proteases"/>
    <property type="match status" value="1"/>
</dbReference>
<dbReference type="EMBL" id="JAQOSQ010000017">
    <property type="protein sequence ID" value="MDJ1184650.1"/>
    <property type="molecule type" value="Genomic_DNA"/>
</dbReference>
<sequence length="630" mass="72193">MSSPLELAVCRIFKLGSEDDVAGSGFLVSAESKYILTCAHVINYALYRSPEIQDKPDEDRQITVDFPNLYQNGQSNLLKTRVIDWEPVKSGVSLQDIAVLEILDDLPAKAQALSLILTESQTIKDNNYEAYGFPTFKGRWSEGTIQRPVSDGQIQLKDPSPTGIAIEAGFSGTAVWDKSLNGVVGMVVQYDLLHPEAKVAFMTPVNVLVDVGNLKKVCEINGRIQEVLSLLEGYFQQEEYYRYICFAYQQSISRYSHHYSPSNQLHDMLNSLEGDRDDSLAKFMGNLFIAFQNDTRDLSRKLCKAIKKWIKLHGYNFEEMLAELSSKRNRLLEQDREIQGQTNESCILIEIDGSKGAWRVKAWIIEDKEKYRKYRQQYRENKQMHIDKFPGIHLLTDEEQFERFIDIKKDLDIPINLLRRKAYNKLYTLSLGDSLITSIHCFLPIPLIASLALDKSIVENYSQEPSFGHKYKISLGLTERLVPTGNERISLWHKKGNIFNRYQQDEANNLVTVVDNSRPRKLSRKLEKINGASLRIAMNECNPEVTMQILMETGIPLALWLRENPENLDCCGTTLHHKVCQCSLEKLPEKVKEQRSEAWAEECPNHIGNHLSLLWDDPDLVPPDYVRRMP</sequence>
<accession>A0ABT7BZL4</accession>
<comment type="caution">
    <text evidence="2">The sequence shown here is derived from an EMBL/GenBank/DDBJ whole genome shotgun (WGS) entry which is preliminary data.</text>
</comment>
<proteinExistence type="predicted"/>
<evidence type="ECO:0000259" key="1">
    <source>
        <dbReference type="Pfam" id="PF20028"/>
    </source>
</evidence>
<evidence type="ECO:0000313" key="3">
    <source>
        <dbReference type="Proteomes" id="UP001232992"/>
    </source>
</evidence>
<organism evidence="2 3">
    <name type="scientific">Roseofilum casamattae BLCC-M143</name>
    <dbReference type="NCBI Taxonomy" id="3022442"/>
    <lineage>
        <taxon>Bacteria</taxon>
        <taxon>Bacillati</taxon>
        <taxon>Cyanobacteriota</taxon>
        <taxon>Cyanophyceae</taxon>
        <taxon>Desertifilales</taxon>
        <taxon>Desertifilaceae</taxon>
        <taxon>Roseofilum</taxon>
        <taxon>Roseofilum casamattae</taxon>
    </lineage>
</organism>
<dbReference type="InterPro" id="IPR045450">
    <property type="entry name" value="VMAP_C"/>
</dbReference>
<name>A0ABT7BZL4_9CYAN</name>
<feature type="domain" description="vWA-MoxR associated protein C-terminal" evidence="1">
    <location>
        <begin position="461"/>
        <end position="618"/>
    </location>
</feature>
<protein>
    <submittedName>
        <fullName evidence="2">Trypsin-like peptidase domain-containing protein</fullName>
    </submittedName>
</protein>
<dbReference type="Pfam" id="PF20028">
    <property type="entry name" value="VMAP-C"/>
    <property type="match status" value="1"/>
</dbReference>
<dbReference type="InterPro" id="IPR009003">
    <property type="entry name" value="Peptidase_S1_PA"/>
</dbReference>